<evidence type="ECO:0000256" key="2">
    <source>
        <dbReference type="ARBA" id="ARBA00022692"/>
    </source>
</evidence>
<evidence type="ECO:0000313" key="7">
    <source>
        <dbReference type="Proteomes" id="UP000605784"/>
    </source>
</evidence>
<keyword evidence="4 5" id="KW-0472">Membrane</keyword>
<sequence length="136" mass="13783">MAAARASALVERLDPDAVARVGLGAMLVLAGVHKLLAPDVWAAYVVDWLAPLLLVTPVQFMLLNGVLEIGFGAVLVADRYTSAAAAVAAVSLAATAAYLAVVGVTEGGLFVDVMIRDVGLTALASAVLVRSLAPSS</sequence>
<keyword evidence="2 5" id="KW-0812">Transmembrane</keyword>
<evidence type="ECO:0000313" key="6">
    <source>
        <dbReference type="EMBL" id="GGN86485.1"/>
    </source>
</evidence>
<proteinExistence type="predicted"/>
<dbReference type="RefSeq" id="WP_188994110.1">
    <property type="nucleotide sequence ID" value="NZ_BMOU01000001.1"/>
</dbReference>
<comment type="caution">
    <text evidence="6">The sequence shown here is derived from an EMBL/GenBank/DDBJ whole genome shotgun (WGS) entry which is preliminary data.</text>
</comment>
<feature type="transmembrane region" description="Helical" evidence="5">
    <location>
        <begin position="48"/>
        <end position="76"/>
    </location>
</feature>
<gene>
    <name evidence="6" type="ORF">GCM10009030_04210</name>
</gene>
<dbReference type="InterPro" id="IPR032808">
    <property type="entry name" value="DoxX"/>
</dbReference>
<name>A0A830GGV9_9EURY</name>
<feature type="transmembrane region" description="Helical" evidence="5">
    <location>
        <begin position="17"/>
        <end position="36"/>
    </location>
</feature>
<dbReference type="Pfam" id="PF07681">
    <property type="entry name" value="DoxX"/>
    <property type="match status" value="1"/>
</dbReference>
<keyword evidence="3 5" id="KW-1133">Transmembrane helix</keyword>
<reference evidence="6" key="1">
    <citation type="journal article" date="2014" name="Int. J. Syst. Evol. Microbiol.">
        <title>Complete genome sequence of Corynebacterium casei LMG S-19264T (=DSM 44701T), isolated from a smear-ripened cheese.</title>
        <authorList>
            <consortium name="US DOE Joint Genome Institute (JGI-PGF)"/>
            <person name="Walter F."/>
            <person name="Albersmeier A."/>
            <person name="Kalinowski J."/>
            <person name="Ruckert C."/>
        </authorList>
    </citation>
    <scope>NUCLEOTIDE SEQUENCE</scope>
    <source>
        <strain evidence="6">JCM 17820</strain>
    </source>
</reference>
<evidence type="ECO:0000256" key="4">
    <source>
        <dbReference type="ARBA" id="ARBA00023136"/>
    </source>
</evidence>
<feature type="transmembrane region" description="Helical" evidence="5">
    <location>
        <begin position="83"/>
        <end position="101"/>
    </location>
</feature>
<evidence type="ECO:0000256" key="5">
    <source>
        <dbReference type="SAM" id="Phobius"/>
    </source>
</evidence>
<comment type="subcellular location">
    <subcellularLocation>
        <location evidence="1">Membrane</location>
        <topology evidence="1">Multi-pass membrane protein</topology>
    </subcellularLocation>
</comment>
<reference evidence="6" key="2">
    <citation type="submission" date="2020-09" db="EMBL/GenBank/DDBJ databases">
        <authorList>
            <person name="Sun Q."/>
            <person name="Ohkuma M."/>
        </authorList>
    </citation>
    <scope>NUCLEOTIDE SEQUENCE</scope>
    <source>
        <strain evidence="6">JCM 17820</strain>
    </source>
</reference>
<keyword evidence="7" id="KW-1185">Reference proteome</keyword>
<protein>
    <submittedName>
        <fullName evidence="6">DoxX family protein</fullName>
    </submittedName>
</protein>
<dbReference type="Proteomes" id="UP000605784">
    <property type="component" value="Unassembled WGS sequence"/>
</dbReference>
<organism evidence="6 7">
    <name type="scientific">Haloarcula pellucida</name>
    <dbReference type="NCBI Taxonomy" id="1427151"/>
    <lineage>
        <taxon>Archaea</taxon>
        <taxon>Methanobacteriati</taxon>
        <taxon>Methanobacteriota</taxon>
        <taxon>Stenosarchaea group</taxon>
        <taxon>Halobacteria</taxon>
        <taxon>Halobacteriales</taxon>
        <taxon>Haloarculaceae</taxon>
        <taxon>Haloarcula</taxon>
    </lineage>
</organism>
<dbReference type="AlphaFoldDB" id="A0A830GGV9"/>
<evidence type="ECO:0000256" key="1">
    <source>
        <dbReference type="ARBA" id="ARBA00004141"/>
    </source>
</evidence>
<dbReference type="GO" id="GO:0016020">
    <property type="term" value="C:membrane"/>
    <property type="evidence" value="ECO:0007669"/>
    <property type="project" value="UniProtKB-SubCell"/>
</dbReference>
<accession>A0A830GGV9</accession>
<evidence type="ECO:0000256" key="3">
    <source>
        <dbReference type="ARBA" id="ARBA00022989"/>
    </source>
</evidence>
<dbReference type="EMBL" id="BMOU01000001">
    <property type="protein sequence ID" value="GGN86485.1"/>
    <property type="molecule type" value="Genomic_DNA"/>
</dbReference>